<feature type="transmembrane region" description="Helical" evidence="1">
    <location>
        <begin position="20"/>
        <end position="44"/>
    </location>
</feature>
<name>L0L2N8_METHD</name>
<dbReference type="OrthoDB" id="86287at2157"/>
<dbReference type="Pfam" id="PF12679">
    <property type="entry name" value="ABC2_membrane_2"/>
    <property type="match status" value="1"/>
</dbReference>
<dbReference type="GeneID" id="14401506"/>
<evidence type="ECO:0000313" key="2">
    <source>
        <dbReference type="EMBL" id="AGB50683.1"/>
    </source>
</evidence>
<keyword evidence="3" id="KW-1185">Reference proteome</keyword>
<dbReference type="AlphaFoldDB" id="L0L2N8"/>
<dbReference type="GO" id="GO:0140359">
    <property type="term" value="F:ABC-type transporter activity"/>
    <property type="evidence" value="ECO:0007669"/>
    <property type="project" value="InterPro"/>
</dbReference>
<keyword evidence="1" id="KW-0472">Membrane</keyword>
<accession>L0L2N8</accession>
<dbReference type="PANTHER" id="PTHR43471">
    <property type="entry name" value="ABC TRANSPORTER PERMEASE"/>
    <property type="match status" value="1"/>
</dbReference>
<dbReference type="RefSeq" id="WP_015313815.1">
    <property type="nucleotide sequence ID" value="NC_019972.1"/>
</dbReference>
<sequence length="287" mass="32068">MNVIFRNAMTIAQKEFADNLWSPIFLILLASFSLISIASCYQYGVIATNFVGMMDSLMPGILRGLFFFTSTLSQFIPLFGIALSFDTLLREEKSGSMNVLLTHPVYRDNIITGKILGAMMSLLLVIAVSMALSIGTLLMFIGEEITLFEISRIALYFILAYLYSVIFLGSGLFISIIAKNTSDSLIYNIVVWLFFTIAYSDIIRAILYVFGIQIVDADGNLSVIFQQLLGIAPAYHYQQLVNGLFDVGQTIPYVLSNFWMDLTILVVVPMVLLVLSFIAFLRKDITL</sequence>
<gene>
    <name evidence="2" type="ordered locus">Metho_2544</name>
</gene>
<geneLocation type="plasmid" evidence="2 3">
    <name>pMETHO01</name>
</geneLocation>
<protein>
    <submittedName>
        <fullName evidence="2">ABC-type transport system involved in multi-copper enzyme maturation, permease component</fullName>
    </submittedName>
</protein>
<proteinExistence type="predicted"/>
<feature type="transmembrane region" description="Helical" evidence="1">
    <location>
        <begin position="65"/>
        <end position="85"/>
    </location>
</feature>
<feature type="transmembrane region" description="Helical" evidence="1">
    <location>
        <begin position="115"/>
        <end position="141"/>
    </location>
</feature>
<feature type="transmembrane region" description="Helical" evidence="1">
    <location>
        <begin position="184"/>
        <end position="207"/>
    </location>
</feature>
<dbReference type="EMBL" id="CP003363">
    <property type="protein sequence ID" value="AGB50683.1"/>
    <property type="molecule type" value="Genomic_DNA"/>
</dbReference>
<dbReference type="KEGG" id="mhz:Metho_2544"/>
<reference evidence="3" key="1">
    <citation type="submission" date="2012-02" db="EMBL/GenBank/DDBJ databases">
        <title>Complete sequence of plasmid of Methanomethylovorans hollandica DSM 15978.</title>
        <authorList>
            <person name="Lucas S."/>
            <person name="Copeland A."/>
            <person name="Lapidus A."/>
            <person name="Glavina del Rio T."/>
            <person name="Dalin E."/>
            <person name="Tice H."/>
            <person name="Bruce D."/>
            <person name="Goodwin L."/>
            <person name="Pitluck S."/>
            <person name="Peters L."/>
            <person name="Mikhailova N."/>
            <person name="Held B."/>
            <person name="Kyrpides N."/>
            <person name="Mavromatis K."/>
            <person name="Ivanova N."/>
            <person name="Brettin T."/>
            <person name="Detter J.C."/>
            <person name="Han C."/>
            <person name="Larimer F."/>
            <person name="Land M."/>
            <person name="Hauser L."/>
            <person name="Markowitz V."/>
            <person name="Cheng J.-F."/>
            <person name="Hugenholtz P."/>
            <person name="Woyke T."/>
            <person name="Wu D."/>
            <person name="Spring S."/>
            <person name="Schroeder M."/>
            <person name="Brambilla E."/>
            <person name="Klenk H.-P."/>
            <person name="Eisen J.A."/>
        </authorList>
    </citation>
    <scope>NUCLEOTIDE SEQUENCE [LARGE SCALE GENOMIC DNA]</scope>
    <source>
        <strain evidence="3">DSM 15978 / NBRC 107637 / DMS1</strain>
        <plasmid evidence="3">Plasmid pMETHO01</plasmid>
    </source>
</reference>
<evidence type="ECO:0000256" key="1">
    <source>
        <dbReference type="SAM" id="Phobius"/>
    </source>
</evidence>
<dbReference type="GO" id="GO:0005886">
    <property type="term" value="C:plasma membrane"/>
    <property type="evidence" value="ECO:0007669"/>
    <property type="project" value="UniProtKB-SubCell"/>
</dbReference>
<keyword evidence="2" id="KW-0614">Plasmid</keyword>
<dbReference type="Proteomes" id="UP000010866">
    <property type="component" value="Plasmid pMETHO01"/>
</dbReference>
<feature type="transmembrane region" description="Helical" evidence="1">
    <location>
        <begin position="153"/>
        <end position="178"/>
    </location>
</feature>
<organism evidence="2 3">
    <name type="scientific">Methanomethylovorans hollandica (strain DSM 15978 / NBRC 107637 / DMS1)</name>
    <dbReference type="NCBI Taxonomy" id="867904"/>
    <lineage>
        <taxon>Archaea</taxon>
        <taxon>Methanobacteriati</taxon>
        <taxon>Methanobacteriota</taxon>
        <taxon>Stenosarchaea group</taxon>
        <taxon>Methanomicrobia</taxon>
        <taxon>Methanosarcinales</taxon>
        <taxon>Methanosarcinaceae</taxon>
        <taxon>Methanomethylovorans</taxon>
    </lineage>
</organism>
<dbReference type="HOGENOM" id="CLU_068384_0_0_2"/>
<dbReference type="PANTHER" id="PTHR43471:SF14">
    <property type="entry name" value="ABC-2 TYPE TRANSPORT SYSTEM PERMEASE PROTEIN"/>
    <property type="match status" value="1"/>
</dbReference>
<evidence type="ECO:0000313" key="3">
    <source>
        <dbReference type="Proteomes" id="UP000010866"/>
    </source>
</evidence>
<feature type="transmembrane region" description="Helical" evidence="1">
    <location>
        <begin position="258"/>
        <end position="281"/>
    </location>
</feature>
<keyword evidence="1" id="KW-1133">Transmembrane helix</keyword>
<keyword evidence="1" id="KW-0812">Transmembrane</keyword>